<dbReference type="Gene3D" id="2.60.40.1120">
    <property type="entry name" value="Carboxypeptidase-like, regulatory domain"/>
    <property type="match status" value="1"/>
</dbReference>
<comment type="similarity">
    <text evidence="10 11">Belongs to the TonB-dependent receptor family.</text>
</comment>
<evidence type="ECO:0000256" key="6">
    <source>
        <dbReference type="ARBA" id="ARBA00023077"/>
    </source>
</evidence>
<dbReference type="Pfam" id="PF07715">
    <property type="entry name" value="Plug"/>
    <property type="match status" value="1"/>
</dbReference>
<dbReference type="InterPro" id="IPR012910">
    <property type="entry name" value="Plug_dom"/>
</dbReference>
<dbReference type="SUPFAM" id="SSF56935">
    <property type="entry name" value="Porins"/>
    <property type="match status" value="1"/>
</dbReference>
<reference evidence="14" key="1">
    <citation type="submission" date="2016-04" db="EMBL/GenBank/DDBJ databases">
        <authorList>
            <person name="Evans L.H."/>
            <person name="Alamgir A."/>
            <person name="Owens N."/>
            <person name="Weber N.D."/>
            <person name="Virtaneva K."/>
            <person name="Barbian K."/>
            <person name="Babar A."/>
            <person name="Rosenke K."/>
        </authorList>
    </citation>
    <scope>NUCLEOTIDE SEQUENCE</scope>
    <source>
        <strain evidence="14">86-1</strain>
    </source>
</reference>
<feature type="domain" description="TonB-dependent receptor plug" evidence="13">
    <location>
        <begin position="121"/>
        <end position="220"/>
    </location>
</feature>
<keyword evidence="3 10" id="KW-1134">Transmembrane beta strand</keyword>
<comment type="subcellular location">
    <subcellularLocation>
        <location evidence="1 10">Cell outer membrane</location>
        <topology evidence="1 10">Multi-pass membrane protein</topology>
    </subcellularLocation>
</comment>
<sequence>MKTIKLFIILLLLPTLAFGKDILKGYVYDAQKQPLIGANVHWENSKTSVITDEKGYFEISGTPHKDHMLEVNYIGFKNKVVHIHDFADMQNITLDEDNELGEVIIEKTPPGTIKSRTSLLNTEKITTKELHRAACCNLSESFETNPSVDVSFSDAVTGAKQIQLLGLAGTYVQTLTENYPNFRGPASIYGLDYIPGPWMESIQISKGAASVKNGYESITGQMNVEYKKPNSADPLSLNLFASDAGRYEGNADAAFILNDKLNTGLFLHYSNESASHDDNNDSFLDAPKKHQFNLMNRWHYMSGRYASQFGVRFVQDYRTSGQTMHTLTPSSLNKDNPYEITVNANRGEFYTKNSYIVDEERNGNVALIFTGSYHDQKSQYAANKYNVYGNNLYASLMYETGLGKAHQLSAGLSMNWDKYNQSIYLAQPITNQPDQETTTGGYLQYTFNKDDKFIALAGLRTDYSSLHDKMFVTPRLHLKYMPVEWLNMRASAGKGYRTVFVMPENSFYLASSRKIEIADNLKQESAWNYGTSISFHIPVKGEELTISGEWYRTDFDNQVVTDVDSNPHAVQFYNLQGKSYANSFQIEASYPLFKGFNILGAYRWTDAKTNYGGKLMKKPLISDYKALVTASYETPLRKWVFDLTSQFNGGGRMPTPDAANPLWDTRFDSFTILNAQVTKNFRNWSVYVGAENITDFRQKNPIISSENPFGDDFDATMVWGPTMGRKFYAGLRYTIGK</sequence>
<evidence type="ECO:0000256" key="2">
    <source>
        <dbReference type="ARBA" id="ARBA00022448"/>
    </source>
</evidence>
<keyword evidence="6 11" id="KW-0798">TonB box</keyword>
<dbReference type="GO" id="GO:0015344">
    <property type="term" value="F:siderophore uptake transmembrane transporter activity"/>
    <property type="evidence" value="ECO:0007669"/>
    <property type="project" value="TreeGrafter"/>
</dbReference>
<dbReference type="Pfam" id="PF00593">
    <property type="entry name" value="TonB_dep_Rec_b-barrel"/>
    <property type="match status" value="1"/>
</dbReference>
<keyword evidence="2 10" id="KW-0813">Transport</keyword>
<evidence type="ECO:0000256" key="1">
    <source>
        <dbReference type="ARBA" id="ARBA00004571"/>
    </source>
</evidence>
<dbReference type="InterPro" id="IPR008969">
    <property type="entry name" value="CarboxyPept-like_regulatory"/>
</dbReference>
<evidence type="ECO:0000256" key="7">
    <source>
        <dbReference type="ARBA" id="ARBA00023136"/>
    </source>
</evidence>
<keyword evidence="9 10" id="KW-0998">Cell outer membrane</keyword>
<evidence type="ECO:0000256" key="3">
    <source>
        <dbReference type="ARBA" id="ARBA00022452"/>
    </source>
</evidence>
<evidence type="ECO:0000256" key="11">
    <source>
        <dbReference type="RuleBase" id="RU003357"/>
    </source>
</evidence>
<dbReference type="InterPro" id="IPR000531">
    <property type="entry name" value="Beta-barrel_TonB"/>
</dbReference>
<evidence type="ECO:0000259" key="12">
    <source>
        <dbReference type="Pfam" id="PF00593"/>
    </source>
</evidence>
<protein>
    <recommendedName>
        <fullName evidence="15">TonB-dependent receptor</fullName>
    </recommendedName>
</protein>
<dbReference type="InterPro" id="IPR037066">
    <property type="entry name" value="Plug_dom_sf"/>
</dbReference>
<dbReference type="PROSITE" id="PS52016">
    <property type="entry name" value="TONB_DEPENDENT_REC_3"/>
    <property type="match status" value="1"/>
</dbReference>
<proteinExistence type="inferred from homology"/>
<dbReference type="InterPro" id="IPR039426">
    <property type="entry name" value="TonB-dep_rcpt-like"/>
</dbReference>
<keyword evidence="5" id="KW-0732">Signal</keyword>
<keyword evidence="7 10" id="KW-0472">Membrane</keyword>
<evidence type="ECO:0000256" key="4">
    <source>
        <dbReference type="ARBA" id="ARBA00022692"/>
    </source>
</evidence>
<evidence type="ECO:0000256" key="9">
    <source>
        <dbReference type="ARBA" id="ARBA00023237"/>
    </source>
</evidence>
<dbReference type="EMBL" id="FLUM01000003">
    <property type="protein sequence ID" value="SBW02151.1"/>
    <property type="molecule type" value="Genomic_DNA"/>
</dbReference>
<dbReference type="GO" id="GO:0009279">
    <property type="term" value="C:cell outer membrane"/>
    <property type="evidence" value="ECO:0007669"/>
    <property type="project" value="UniProtKB-SubCell"/>
</dbReference>
<evidence type="ECO:0000256" key="8">
    <source>
        <dbReference type="ARBA" id="ARBA00023170"/>
    </source>
</evidence>
<name>A0A212JRV5_9BACT</name>
<accession>A0A212JRV5</accession>
<dbReference type="SUPFAM" id="SSF49464">
    <property type="entry name" value="Carboxypeptidase regulatory domain-like"/>
    <property type="match status" value="1"/>
</dbReference>
<feature type="domain" description="TonB-dependent receptor-like beta-barrel" evidence="12">
    <location>
        <begin position="284"/>
        <end position="693"/>
    </location>
</feature>
<keyword evidence="4 10" id="KW-0812">Transmembrane</keyword>
<dbReference type="InterPro" id="IPR036942">
    <property type="entry name" value="Beta-barrel_TonB_sf"/>
</dbReference>
<evidence type="ECO:0000313" key="14">
    <source>
        <dbReference type="EMBL" id="SBW02151.1"/>
    </source>
</evidence>
<keyword evidence="8" id="KW-0675">Receptor</keyword>
<organism evidence="14">
    <name type="scientific">uncultured Dysgonomonas sp</name>
    <dbReference type="NCBI Taxonomy" id="206096"/>
    <lineage>
        <taxon>Bacteria</taxon>
        <taxon>Pseudomonadati</taxon>
        <taxon>Bacteroidota</taxon>
        <taxon>Bacteroidia</taxon>
        <taxon>Bacteroidales</taxon>
        <taxon>Dysgonomonadaceae</taxon>
        <taxon>Dysgonomonas</taxon>
        <taxon>environmental samples</taxon>
    </lineage>
</organism>
<evidence type="ECO:0000256" key="5">
    <source>
        <dbReference type="ARBA" id="ARBA00022729"/>
    </source>
</evidence>
<evidence type="ECO:0000256" key="10">
    <source>
        <dbReference type="PROSITE-ProRule" id="PRU01360"/>
    </source>
</evidence>
<dbReference type="AlphaFoldDB" id="A0A212JRV5"/>
<dbReference type="Pfam" id="PF13715">
    <property type="entry name" value="CarbopepD_reg_2"/>
    <property type="match status" value="1"/>
</dbReference>
<evidence type="ECO:0000259" key="13">
    <source>
        <dbReference type="Pfam" id="PF07715"/>
    </source>
</evidence>
<dbReference type="RefSeq" id="WP_296941934.1">
    <property type="nucleotide sequence ID" value="NZ_LT599032.1"/>
</dbReference>
<dbReference type="PANTHER" id="PTHR30069">
    <property type="entry name" value="TONB-DEPENDENT OUTER MEMBRANE RECEPTOR"/>
    <property type="match status" value="1"/>
</dbReference>
<dbReference type="Gene3D" id="2.40.170.20">
    <property type="entry name" value="TonB-dependent receptor, beta-barrel domain"/>
    <property type="match status" value="1"/>
</dbReference>
<dbReference type="GO" id="GO:0044718">
    <property type="term" value="P:siderophore transmembrane transport"/>
    <property type="evidence" value="ECO:0007669"/>
    <property type="project" value="TreeGrafter"/>
</dbReference>
<gene>
    <name evidence="14" type="ORF">KL86DYS1_30204</name>
</gene>
<evidence type="ECO:0008006" key="15">
    <source>
        <dbReference type="Google" id="ProtNLM"/>
    </source>
</evidence>
<dbReference type="PANTHER" id="PTHR30069:SF29">
    <property type="entry name" value="HEMOGLOBIN AND HEMOGLOBIN-HAPTOGLOBIN-BINDING PROTEIN 1-RELATED"/>
    <property type="match status" value="1"/>
</dbReference>
<dbReference type="Gene3D" id="2.170.130.10">
    <property type="entry name" value="TonB-dependent receptor, plug domain"/>
    <property type="match status" value="1"/>
</dbReference>